<reference evidence="15" key="1">
    <citation type="submission" date="2021-03" db="EMBL/GenBank/DDBJ databases">
        <title>Actinotalea soli sp. nov., isolated from soil.</title>
        <authorList>
            <person name="Ping W."/>
            <person name="Zhang J."/>
        </authorList>
    </citation>
    <scope>NUCLEOTIDE SEQUENCE</scope>
    <source>
        <strain evidence="15">BY-33</strain>
    </source>
</reference>
<dbReference type="PIRSF" id="PIRSF000530">
    <property type="entry name" value="Galactokinase"/>
    <property type="match status" value="1"/>
</dbReference>
<dbReference type="InterPro" id="IPR006204">
    <property type="entry name" value="GHMP_kinase_N_dom"/>
</dbReference>
<dbReference type="RefSeq" id="WP_208056428.1">
    <property type="nucleotide sequence ID" value="NZ_JAGEMK010000007.1"/>
</dbReference>
<evidence type="ECO:0000256" key="1">
    <source>
        <dbReference type="ARBA" id="ARBA00006566"/>
    </source>
</evidence>
<organism evidence="15 16">
    <name type="scientific">Actinotalea soli</name>
    <dbReference type="NCBI Taxonomy" id="2819234"/>
    <lineage>
        <taxon>Bacteria</taxon>
        <taxon>Bacillati</taxon>
        <taxon>Actinomycetota</taxon>
        <taxon>Actinomycetes</taxon>
        <taxon>Micrococcales</taxon>
        <taxon>Cellulomonadaceae</taxon>
        <taxon>Actinotalea</taxon>
    </lineage>
</organism>
<keyword evidence="4" id="KW-0479">Metal-binding</keyword>
<evidence type="ECO:0000256" key="2">
    <source>
        <dbReference type="ARBA" id="ARBA00022490"/>
    </source>
</evidence>
<dbReference type="Gene3D" id="3.30.230.10">
    <property type="match status" value="1"/>
</dbReference>
<dbReference type="PANTHER" id="PTHR10457:SF7">
    <property type="entry name" value="GALACTOKINASE-RELATED"/>
    <property type="match status" value="1"/>
</dbReference>
<evidence type="ECO:0000259" key="13">
    <source>
        <dbReference type="Pfam" id="PF08544"/>
    </source>
</evidence>
<evidence type="ECO:0000256" key="10">
    <source>
        <dbReference type="ARBA" id="ARBA00023277"/>
    </source>
</evidence>
<dbReference type="PROSITE" id="PS00106">
    <property type="entry name" value="GALACTOKINASE"/>
    <property type="match status" value="1"/>
</dbReference>
<dbReference type="InterPro" id="IPR000705">
    <property type="entry name" value="Galactokinase"/>
</dbReference>
<dbReference type="Pfam" id="PF08544">
    <property type="entry name" value="GHMP_kinases_C"/>
    <property type="match status" value="1"/>
</dbReference>
<dbReference type="GO" id="GO:0005524">
    <property type="term" value="F:ATP binding"/>
    <property type="evidence" value="ECO:0007669"/>
    <property type="project" value="UniProtKB-UniRule"/>
</dbReference>
<evidence type="ECO:0000256" key="6">
    <source>
        <dbReference type="ARBA" id="ARBA00022777"/>
    </source>
</evidence>
<dbReference type="Pfam" id="PF00288">
    <property type="entry name" value="GHMP_kinases_N"/>
    <property type="match status" value="1"/>
</dbReference>
<keyword evidence="6" id="KW-0418">Kinase</keyword>
<dbReference type="InterPro" id="IPR006203">
    <property type="entry name" value="GHMP_knse_ATP-bd_CS"/>
</dbReference>
<keyword evidence="3 15" id="KW-0808">Transferase</keyword>
<dbReference type="PANTHER" id="PTHR10457">
    <property type="entry name" value="MEVALONATE KINASE/GALACTOKINASE"/>
    <property type="match status" value="1"/>
</dbReference>
<evidence type="ECO:0000256" key="7">
    <source>
        <dbReference type="ARBA" id="ARBA00022840"/>
    </source>
</evidence>
<dbReference type="SUPFAM" id="SSF54211">
    <property type="entry name" value="Ribosomal protein S5 domain 2-like"/>
    <property type="match status" value="1"/>
</dbReference>
<dbReference type="GO" id="GO:0005829">
    <property type="term" value="C:cytosol"/>
    <property type="evidence" value="ECO:0007669"/>
    <property type="project" value="TreeGrafter"/>
</dbReference>
<feature type="domain" description="GHMP kinase N-terminal" evidence="12">
    <location>
        <begin position="117"/>
        <end position="206"/>
    </location>
</feature>
<comment type="similarity">
    <text evidence="1">Belongs to the GHMP kinase family. GalK subfamily.</text>
</comment>
<keyword evidence="5" id="KW-0547">Nucleotide-binding</keyword>
<dbReference type="GO" id="GO:0046872">
    <property type="term" value="F:metal ion binding"/>
    <property type="evidence" value="ECO:0007669"/>
    <property type="project" value="UniProtKB-KW"/>
</dbReference>
<dbReference type="Pfam" id="PF10509">
    <property type="entry name" value="GalKase_gal_bdg"/>
    <property type="match status" value="1"/>
</dbReference>
<keyword evidence="16" id="KW-1185">Reference proteome</keyword>
<dbReference type="GO" id="GO:0006012">
    <property type="term" value="P:galactose metabolic process"/>
    <property type="evidence" value="ECO:0007669"/>
    <property type="project" value="UniProtKB-UniRule"/>
</dbReference>
<evidence type="ECO:0000313" key="15">
    <source>
        <dbReference type="EMBL" id="MBO1752750.1"/>
    </source>
</evidence>
<dbReference type="PRINTS" id="PR00473">
    <property type="entry name" value="GALCTOKINASE"/>
</dbReference>
<dbReference type="NCBIfam" id="TIGR00131">
    <property type="entry name" value="gal_kin"/>
    <property type="match status" value="1"/>
</dbReference>
<comment type="caution">
    <text evidence="15">The sequence shown here is derived from an EMBL/GenBank/DDBJ whole genome shotgun (WGS) entry which is preliminary data.</text>
</comment>
<evidence type="ECO:0000256" key="11">
    <source>
        <dbReference type="NCBIfam" id="TIGR00131"/>
    </source>
</evidence>
<dbReference type="Proteomes" id="UP000664209">
    <property type="component" value="Unassembled WGS sequence"/>
</dbReference>
<keyword evidence="10" id="KW-0119">Carbohydrate metabolism</keyword>
<accession>A0A939LTK3</accession>
<evidence type="ECO:0000256" key="3">
    <source>
        <dbReference type="ARBA" id="ARBA00022679"/>
    </source>
</evidence>
<dbReference type="GO" id="GO:0004335">
    <property type="term" value="F:galactokinase activity"/>
    <property type="evidence" value="ECO:0007669"/>
    <property type="project" value="UniProtKB-UniRule"/>
</dbReference>
<dbReference type="InterPro" id="IPR013750">
    <property type="entry name" value="GHMP_kinase_C_dom"/>
</dbReference>
<feature type="domain" description="Galactokinase N-terminal" evidence="14">
    <location>
        <begin position="32"/>
        <end position="80"/>
    </location>
</feature>
<evidence type="ECO:0000313" key="16">
    <source>
        <dbReference type="Proteomes" id="UP000664209"/>
    </source>
</evidence>
<dbReference type="InterPro" id="IPR020568">
    <property type="entry name" value="Ribosomal_Su5_D2-typ_SF"/>
</dbReference>
<proteinExistence type="inferred from homology"/>
<evidence type="ECO:0000259" key="12">
    <source>
        <dbReference type="Pfam" id="PF00288"/>
    </source>
</evidence>
<dbReference type="InterPro" id="IPR006206">
    <property type="entry name" value="Mevalonate/galactokinase"/>
</dbReference>
<dbReference type="FunFam" id="3.30.70.890:FF:000001">
    <property type="entry name" value="Galactokinase"/>
    <property type="match status" value="1"/>
</dbReference>
<sequence length="417" mass="42938">MSTPSTPTHPGTPVEWLEAWTPAEGAARATAAFHAAFAAEPAGVWSAPGRANVIGEHTDYNGGLCLPMALPHRTYLALRPREDDVVRLVSAQEPQAGVWTADLAQVAPGSVSGWGSYVVGVAWALRQAGFTVAGFDAVVDSCVPYGAGLSSSAALESAVAVALDEVHGLGLGGDDAGRARLAEVCVRAENDIAGANTGGMDQAAALRTREGFALMLDTRDGSTRHIPFDLAAHDLALLVIDTRAEHQLVDGQYAARRATCEEAATALGVSTLREVTDLDGALERLGQALPPGAEVEVSRRRVRHVVTEIARVELVDDLLAADQVEEVGAVLTAAHASLRDDYEVSCRELDLAVDTAIAAGSLGGRMVGGGFGGSAIALVRDSEVEQVAATVAAAFADAALEAPGFLVATPASPAGRS</sequence>
<dbReference type="PRINTS" id="PR00959">
    <property type="entry name" value="MEVGALKINASE"/>
</dbReference>
<name>A0A939LTK3_9CELL</name>
<dbReference type="InterPro" id="IPR019539">
    <property type="entry name" value="GalKase_N"/>
</dbReference>
<dbReference type="PROSITE" id="PS00627">
    <property type="entry name" value="GHMP_KINASES_ATP"/>
    <property type="match status" value="1"/>
</dbReference>
<keyword evidence="8" id="KW-0460">Magnesium</keyword>
<dbReference type="AlphaFoldDB" id="A0A939LTK3"/>
<evidence type="ECO:0000256" key="9">
    <source>
        <dbReference type="ARBA" id="ARBA00023144"/>
    </source>
</evidence>
<dbReference type="SUPFAM" id="SSF55060">
    <property type="entry name" value="GHMP Kinase, C-terminal domain"/>
    <property type="match status" value="1"/>
</dbReference>
<evidence type="ECO:0000256" key="8">
    <source>
        <dbReference type="ARBA" id="ARBA00022842"/>
    </source>
</evidence>
<keyword evidence="9" id="KW-0299">Galactose metabolism</keyword>
<keyword evidence="7" id="KW-0067">ATP-binding</keyword>
<protein>
    <recommendedName>
        <fullName evidence="11">Galactokinase</fullName>
        <ecNumber evidence="11">2.7.1.6</ecNumber>
    </recommendedName>
</protein>
<keyword evidence="2" id="KW-0963">Cytoplasm</keyword>
<dbReference type="InterPro" id="IPR019741">
    <property type="entry name" value="Galactokinase_CS"/>
</dbReference>
<dbReference type="FunFam" id="3.30.230.10:FF:000017">
    <property type="entry name" value="Galactokinase"/>
    <property type="match status" value="1"/>
</dbReference>
<evidence type="ECO:0000256" key="5">
    <source>
        <dbReference type="ARBA" id="ARBA00022741"/>
    </source>
</evidence>
<feature type="domain" description="GHMP kinase C-terminal" evidence="13">
    <location>
        <begin position="321"/>
        <end position="396"/>
    </location>
</feature>
<evidence type="ECO:0000259" key="14">
    <source>
        <dbReference type="Pfam" id="PF10509"/>
    </source>
</evidence>
<dbReference type="Gene3D" id="3.30.70.890">
    <property type="entry name" value="GHMP kinase, C-terminal domain"/>
    <property type="match status" value="1"/>
</dbReference>
<dbReference type="EMBL" id="JAGEMK010000007">
    <property type="protein sequence ID" value="MBO1752750.1"/>
    <property type="molecule type" value="Genomic_DNA"/>
</dbReference>
<dbReference type="InterPro" id="IPR036554">
    <property type="entry name" value="GHMP_kinase_C_sf"/>
</dbReference>
<gene>
    <name evidence="15" type="primary">galK</name>
    <name evidence="15" type="ORF">J4G33_13135</name>
</gene>
<dbReference type="EC" id="2.7.1.6" evidence="11"/>
<evidence type="ECO:0000256" key="4">
    <source>
        <dbReference type="ARBA" id="ARBA00022723"/>
    </source>
</evidence>
<dbReference type="InterPro" id="IPR014721">
    <property type="entry name" value="Ribsml_uS5_D2-typ_fold_subgr"/>
</dbReference>